<comment type="similarity">
    <text evidence="3 8">Belongs to the cytochrome P450 family.</text>
</comment>
<proteinExistence type="inferred from homology"/>
<dbReference type="EMBL" id="JBBXMP010000101">
    <property type="protein sequence ID" value="KAL0062615.1"/>
    <property type="molecule type" value="Genomic_DNA"/>
</dbReference>
<keyword evidence="5 8" id="KW-0560">Oxidoreductase</keyword>
<keyword evidence="10" id="KW-1185">Reference proteome</keyword>
<comment type="pathway">
    <text evidence="2">Secondary metabolite biosynthesis.</text>
</comment>
<keyword evidence="8" id="KW-0349">Heme</keyword>
<evidence type="ECO:0000256" key="6">
    <source>
        <dbReference type="ARBA" id="ARBA00023004"/>
    </source>
</evidence>
<accession>A0ABR2ZMY3</accession>
<reference evidence="9 10" key="1">
    <citation type="submission" date="2024-05" db="EMBL/GenBank/DDBJ databases">
        <title>A draft genome resource for the thread blight pathogen Marasmius tenuissimus strain MS-2.</title>
        <authorList>
            <person name="Yulfo-Soto G.E."/>
            <person name="Baruah I.K."/>
            <person name="Amoako-Attah I."/>
            <person name="Bukari Y."/>
            <person name="Meinhardt L.W."/>
            <person name="Bailey B.A."/>
            <person name="Cohen S.P."/>
        </authorList>
    </citation>
    <scope>NUCLEOTIDE SEQUENCE [LARGE SCALE GENOMIC DNA]</scope>
    <source>
        <strain evidence="9 10">MS-2</strain>
    </source>
</reference>
<evidence type="ECO:0008006" key="11">
    <source>
        <dbReference type="Google" id="ProtNLM"/>
    </source>
</evidence>
<dbReference type="Gene3D" id="1.10.630.10">
    <property type="entry name" value="Cytochrome P450"/>
    <property type="match status" value="1"/>
</dbReference>
<dbReference type="InterPro" id="IPR036396">
    <property type="entry name" value="Cyt_P450_sf"/>
</dbReference>
<evidence type="ECO:0000256" key="4">
    <source>
        <dbReference type="ARBA" id="ARBA00022723"/>
    </source>
</evidence>
<dbReference type="InterPro" id="IPR017972">
    <property type="entry name" value="Cyt_P450_CS"/>
</dbReference>
<dbReference type="Proteomes" id="UP001437256">
    <property type="component" value="Unassembled WGS sequence"/>
</dbReference>
<dbReference type="PANTHER" id="PTHR24305">
    <property type="entry name" value="CYTOCHROME P450"/>
    <property type="match status" value="1"/>
</dbReference>
<protein>
    <recommendedName>
        <fullName evidence="11">Cytochrome P450</fullName>
    </recommendedName>
</protein>
<dbReference type="PRINTS" id="PR00463">
    <property type="entry name" value="EP450I"/>
</dbReference>
<sequence length="379" mass="42708">MPASEARTDRRRVWSRGFTTEAVKEYQEIIVDKATQLAEGLSARTKSEVDLGQWLGFFAFDFMAEMMFGGGSEMLKDGKDNGAMEVIRKGMGITQTITHIPWFSYVAKLIPAISENGNRLRGFGVEWCTRRIQNGAEKKDLWYHLTDEAGHEKVKPTTAVVASDSVLAIVAGSDTTSTAMANLFWCLMAHPDTYERLREEVDREYPAGIDPLLDTSRFGNMKYLTACLNETLRLLPPVPTNGPRVVHKGSGGRVISGHYIPENTQVFVPPYVVHRNPESFSPSPDAFIPERWLSETKDSIPGGERVLKADAFIPFSYGPTNCIGKNLAKLEMMMVITMLVQKFEFRFAEGFDWRRWGNEHIDVFVTMNEPLRVNVKPRS</sequence>
<keyword evidence="7 8" id="KW-0503">Monooxygenase</keyword>
<name>A0ABR2ZMY3_9AGAR</name>
<dbReference type="InterPro" id="IPR001128">
    <property type="entry name" value="Cyt_P450"/>
</dbReference>
<keyword evidence="6 8" id="KW-0408">Iron</keyword>
<evidence type="ECO:0000313" key="10">
    <source>
        <dbReference type="Proteomes" id="UP001437256"/>
    </source>
</evidence>
<evidence type="ECO:0000256" key="7">
    <source>
        <dbReference type="ARBA" id="ARBA00023033"/>
    </source>
</evidence>
<evidence type="ECO:0000256" key="3">
    <source>
        <dbReference type="ARBA" id="ARBA00010617"/>
    </source>
</evidence>
<comment type="cofactor">
    <cofactor evidence="1">
        <name>heme</name>
        <dbReference type="ChEBI" id="CHEBI:30413"/>
    </cofactor>
</comment>
<organism evidence="9 10">
    <name type="scientific">Marasmius tenuissimus</name>
    <dbReference type="NCBI Taxonomy" id="585030"/>
    <lineage>
        <taxon>Eukaryota</taxon>
        <taxon>Fungi</taxon>
        <taxon>Dikarya</taxon>
        <taxon>Basidiomycota</taxon>
        <taxon>Agaricomycotina</taxon>
        <taxon>Agaricomycetes</taxon>
        <taxon>Agaricomycetidae</taxon>
        <taxon>Agaricales</taxon>
        <taxon>Marasmiineae</taxon>
        <taxon>Marasmiaceae</taxon>
        <taxon>Marasmius</taxon>
    </lineage>
</organism>
<dbReference type="InterPro" id="IPR002401">
    <property type="entry name" value="Cyt_P450_E_grp-I"/>
</dbReference>
<dbReference type="Pfam" id="PF00067">
    <property type="entry name" value="p450"/>
    <property type="match status" value="1"/>
</dbReference>
<keyword evidence="4 8" id="KW-0479">Metal-binding</keyword>
<evidence type="ECO:0000256" key="1">
    <source>
        <dbReference type="ARBA" id="ARBA00001971"/>
    </source>
</evidence>
<evidence type="ECO:0000256" key="8">
    <source>
        <dbReference type="RuleBase" id="RU000461"/>
    </source>
</evidence>
<dbReference type="PRINTS" id="PR00385">
    <property type="entry name" value="P450"/>
</dbReference>
<evidence type="ECO:0000313" key="9">
    <source>
        <dbReference type="EMBL" id="KAL0062615.1"/>
    </source>
</evidence>
<evidence type="ECO:0000256" key="2">
    <source>
        <dbReference type="ARBA" id="ARBA00005179"/>
    </source>
</evidence>
<dbReference type="InterPro" id="IPR050121">
    <property type="entry name" value="Cytochrome_P450_monoxygenase"/>
</dbReference>
<dbReference type="SUPFAM" id="SSF48264">
    <property type="entry name" value="Cytochrome P450"/>
    <property type="match status" value="1"/>
</dbReference>
<evidence type="ECO:0000256" key="5">
    <source>
        <dbReference type="ARBA" id="ARBA00023002"/>
    </source>
</evidence>
<comment type="caution">
    <text evidence="9">The sequence shown here is derived from an EMBL/GenBank/DDBJ whole genome shotgun (WGS) entry which is preliminary data.</text>
</comment>
<dbReference type="PANTHER" id="PTHR24305:SF187">
    <property type="entry name" value="P450, PUTATIVE (EUROFUNG)-RELATED"/>
    <property type="match status" value="1"/>
</dbReference>
<gene>
    <name evidence="9" type="ORF">AAF712_010549</name>
</gene>
<dbReference type="PROSITE" id="PS00086">
    <property type="entry name" value="CYTOCHROME_P450"/>
    <property type="match status" value="1"/>
</dbReference>